<protein>
    <submittedName>
        <fullName evidence="2">Uncharacterized protein</fullName>
    </submittedName>
</protein>
<dbReference type="Proteomes" id="UP000663836">
    <property type="component" value="Unassembled WGS sequence"/>
</dbReference>
<comment type="caution">
    <text evidence="2">The sequence shown here is derived from an EMBL/GenBank/DDBJ whole genome shotgun (WGS) entry which is preliminary data.</text>
</comment>
<evidence type="ECO:0000313" key="3">
    <source>
        <dbReference type="Proteomes" id="UP000663836"/>
    </source>
</evidence>
<dbReference type="EMBL" id="CAJOBD010004466">
    <property type="protein sequence ID" value="CAF3995821.1"/>
    <property type="molecule type" value="Genomic_DNA"/>
</dbReference>
<evidence type="ECO:0000313" key="2">
    <source>
        <dbReference type="EMBL" id="CAF3995821.1"/>
    </source>
</evidence>
<dbReference type="AlphaFoldDB" id="A0A819NJN6"/>
<sequence>MELKLDNQVMQMELLEKKSEKKNKQLLLHKIVQQLEEFKDDLISKFNSISIDSNHQQQQQSKSTSTSATPPPPSIPLIRTTNPATTTTTTTISINKGKNVPMDLEQLMELTDV</sequence>
<reference evidence="2" key="1">
    <citation type="submission" date="2021-02" db="EMBL/GenBank/DDBJ databases">
        <authorList>
            <person name="Nowell W R."/>
        </authorList>
    </citation>
    <scope>NUCLEOTIDE SEQUENCE</scope>
</reference>
<gene>
    <name evidence="2" type="ORF">JBS370_LOCUS25987</name>
</gene>
<name>A0A819NJN6_9BILA</name>
<accession>A0A819NJN6</accession>
<proteinExistence type="predicted"/>
<evidence type="ECO:0000256" key="1">
    <source>
        <dbReference type="SAM" id="MobiDB-lite"/>
    </source>
</evidence>
<feature type="compositionally biased region" description="Low complexity" evidence="1">
    <location>
        <begin position="49"/>
        <end position="68"/>
    </location>
</feature>
<feature type="compositionally biased region" description="Low complexity" evidence="1">
    <location>
        <begin position="76"/>
        <end position="91"/>
    </location>
</feature>
<feature type="region of interest" description="Disordered" evidence="1">
    <location>
        <begin position="49"/>
        <end position="98"/>
    </location>
</feature>
<organism evidence="2 3">
    <name type="scientific">Rotaria sordida</name>
    <dbReference type="NCBI Taxonomy" id="392033"/>
    <lineage>
        <taxon>Eukaryota</taxon>
        <taxon>Metazoa</taxon>
        <taxon>Spiralia</taxon>
        <taxon>Gnathifera</taxon>
        <taxon>Rotifera</taxon>
        <taxon>Eurotatoria</taxon>
        <taxon>Bdelloidea</taxon>
        <taxon>Philodinida</taxon>
        <taxon>Philodinidae</taxon>
        <taxon>Rotaria</taxon>
    </lineage>
</organism>